<feature type="domain" description="DUF4440" evidence="2">
    <location>
        <begin position="33"/>
        <end position="149"/>
    </location>
</feature>
<evidence type="ECO:0000313" key="3">
    <source>
        <dbReference type="EMBL" id="MCP1375832.1"/>
    </source>
</evidence>
<keyword evidence="1" id="KW-0732">Signal</keyword>
<organism evidence="3 4">
    <name type="scientific">Dyella lutea</name>
    <dbReference type="NCBI Taxonomy" id="2950441"/>
    <lineage>
        <taxon>Bacteria</taxon>
        <taxon>Pseudomonadati</taxon>
        <taxon>Pseudomonadota</taxon>
        <taxon>Gammaproteobacteria</taxon>
        <taxon>Lysobacterales</taxon>
        <taxon>Rhodanobacteraceae</taxon>
        <taxon>Dyella</taxon>
    </lineage>
</organism>
<sequence length="155" mass="17139">MHRLFRHAVVVLLLAGTFFMAHAAASADDASAIRRVMADQQAAWNRGDVGGFMRGYKDAPDTTFVGSSVRKGYREILASYREHYATKDQMGQLTFSDLDVRLLPGASGAVRYAVVTGHFHLDRQAHGSVAQDDGVYSLLWEKTPDGWKIILDHTS</sequence>
<dbReference type="RefSeq" id="WP_253568591.1">
    <property type="nucleotide sequence ID" value="NZ_JAMZEK010000004.1"/>
</dbReference>
<dbReference type="InterPro" id="IPR032710">
    <property type="entry name" value="NTF2-like_dom_sf"/>
</dbReference>
<dbReference type="InterPro" id="IPR011944">
    <property type="entry name" value="Steroid_delta5-4_isomerase"/>
</dbReference>
<accession>A0ABT1FEM3</accession>
<dbReference type="Pfam" id="PF14534">
    <property type="entry name" value="DUF4440"/>
    <property type="match status" value="1"/>
</dbReference>
<evidence type="ECO:0000256" key="1">
    <source>
        <dbReference type="SAM" id="SignalP"/>
    </source>
</evidence>
<dbReference type="Gene3D" id="3.10.450.50">
    <property type="match status" value="1"/>
</dbReference>
<feature type="chain" id="PRO_5046388378" evidence="1">
    <location>
        <begin position="24"/>
        <end position="155"/>
    </location>
</feature>
<evidence type="ECO:0000259" key="2">
    <source>
        <dbReference type="Pfam" id="PF14534"/>
    </source>
</evidence>
<proteinExistence type="predicted"/>
<evidence type="ECO:0000313" key="4">
    <source>
        <dbReference type="Proteomes" id="UP001204615"/>
    </source>
</evidence>
<keyword evidence="4" id="KW-1185">Reference proteome</keyword>
<name>A0ABT1FEM3_9GAMM</name>
<dbReference type="NCBIfam" id="TIGR02246">
    <property type="entry name" value="SgcJ/EcaC family oxidoreductase"/>
    <property type="match status" value="1"/>
</dbReference>
<dbReference type="InterPro" id="IPR027843">
    <property type="entry name" value="DUF4440"/>
</dbReference>
<feature type="signal peptide" evidence="1">
    <location>
        <begin position="1"/>
        <end position="23"/>
    </location>
</feature>
<reference evidence="3 4" key="1">
    <citation type="submission" date="2022-06" db="EMBL/GenBank/DDBJ databases">
        <title>Dyella sp. Sa strain:Sa Genome sequencing.</title>
        <authorList>
            <person name="Park S."/>
        </authorList>
    </citation>
    <scope>NUCLEOTIDE SEQUENCE [LARGE SCALE GENOMIC DNA]</scope>
    <source>
        <strain evidence="3 4">Sa</strain>
    </source>
</reference>
<dbReference type="EMBL" id="JAMZEK010000004">
    <property type="protein sequence ID" value="MCP1375832.1"/>
    <property type="molecule type" value="Genomic_DNA"/>
</dbReference>
<dbReference type="Proteomes" id="UP001204615">
    <property type="component" value="Unassembled WGS sequence"/>
</dbReference>
<dbReference type="SUPFAM" id="SSF54427">
    <property type="entry name" value="NTF2-like"/>
    <property type="match status" value="1"/>
</dbReference>
<protein>
    <submittedName>
        <fullName evidence="3">Nuclear transport factor 2 family protein</fullName>
    </submittedName>
</protein>
<gene>
    <name evidence="3" type="ORF">NC595_17420</name>
</gene>
<comment type="caution">
    <text evidence="3">The sequence shown here is derived from an EMBL/GenBank/DDBJ whole genome shotgun (WGS) entry which is preliminary data.</text>
</comment>